<dbReference type="Gene3D" id="3.60.15.10">
    <property type="entry name" value="Ribonuclease Z/Hydroxyacylglutathione hydrolase-like"/>
    <property type="match status" value="1"/>
</dbReference>
<keyword evidence="4" id="KW-0862">Zinc</keyword>
<dbReference type="InterPro" id="IPR036866">
    <property type="entry name" value="RibonucZ/Hydroxyglut_hydro"/>
</dbReference>
<protein>
    <submittedName>
        <fullName evidence="6">Glyoxylase-like metal-dependent hydrolase (Beta-lactamase superfamily II)</fullName>
    </submittedName>
</protein>
<dbReference type="PANTHER" id="PTHR42978">
    <property type="entry name" value="QUORUM-QUENCHING LACTONASE YTNP-RELATED-RELATED"/>
    <property type="match status" value="1"/>
</dbReference>
<dbReference type="Pfam" id="PF00753">
    <property type="entry name" value="Lactamase_B"/>
    <property type="match status" value="1"/>
</dbReference>
<gene>
    <name evidence="6" type="ORF">HNR02_006632</name>
</gene>
<dbReference type="SMART" id="SM00849">
    <property type="entry name" value="Lactamase_B"/>
    <property type="match status" value="1"/>
</dbReference>
<dbReference type="RefSeq" id="WP_179777454.1">
    <property type="nucleotide sequence ID" value="NZ_JACCFK010000002.1"/>
</dbReference>
<evidence type="ECO:0000313" key="6">
    <source>
        <dbReference type="EMBL" id="NYI93257.1"/>
    </source>
</evidence>
<dbReference type="PANTHER" id="PTHR42978:SF6">
    <property type="entry name" value="QUORUM-QUENCHING LACTONASE YTNP-RELATED"/>
    <property type="match status" value="1"/>
</dbReference>
<name>A0A853BFA2_9PSEU</name>
<keyword evidence="7" id="KW-1185">Reference proteome</keyword>
<organism evidence="6 7">
    <name type="scientific">Amycolatopsis endophytica</name>
    <dbReference type="NCBI Taxonomy" id="860233"/>
    <lineage>
        <taxon>Bacteria</taxon>
        <taxon>Bacillati</taxon>
        <taxon>Actinomycetota</taxon>
        <taxon>Actinomycetes</taxon>
        <taxon>Pseudonocardiales</taxon>
        <taxon>Pseudonocardiaceae</taxon>
        <taxon>Amycolatopsis</taxon>
    </lineage>
</organism>
<dbReference type="GO" id="GO:0046872">
    <property type="term" value="F:metal ion binding"/>
    <property type="evidence" value="ECO:0007669"/>
    <property type="project" value="UniProtKB-KW"/>
</dbReference>
<accession>A0A853BFA2</accession>
<evidence type="ECO:0000256" key="4">
    <source>
        <dbReference type="ARBA" id="ARBA00022833"/>
    </source>
</evidence>
<dbReference type="GO" id="GO:0016787">
    <property type="term" value="F:hydrolase activity"/>
    <property type="evidence" value="ECO:0007669"/>
    <property type="project" value="UniProtKB-KW"/>
</dbReference>
<dbReference type="Proteomes" id="UP000549616">
    <property type="component" value="Unassembled WGS sequence"/>
</dbReference>
<evidence type="ECO:0000256" key="2">
    <source>
        <dbReference type="ARBA" id="ARBA00022723"/>
    </source>
</evidence>
<dbReference type="InterPro" id="IPR051013">
    <property type="entry name" value="MBL_superfamily_lactonases"/>
</dbReference>
<proteinExistence type="inferred from homology"/>
<evidence type="ECO:0000256" key="1">
    <source>
        <dbReference type="ARBA" id="ARBA00007749"/>
    </source>
</evidence>
<comment type="similarity">
    <text evidence="1">Belongs to the metallo-beta-lactamase superfamily.</text>
</comment>
<feature type="domain" description="Metallo-beta-lactamase" evidence="5">
    <location>
        <begin position="57"/>
        <end position="248"/>
    </location>
</feature>
<evidence type="ECO:0000259" key="5">
    <source>
        <dbReference type="SMART" id="SM00849"/>
    </source>
</evidence>
<reference evidence="6 7" key="1">
    <citation type="submission" date="2020-07" db="EMBL/GenBank/DDBJ databases">
        <title>Sequencing the genomes of 1000 actinobacteria strains.</title>
        <authorList>
            <person name="Klenk H.-P."/>
        </authorList>
    </citation>
    <scope>NUCLEOTIDE SEQUENCE [LARGE SCALE GENOMIC DNA]</scope>
    <source>
        <strain evidence="6 7">DSM 104006</strain>
    </source>
</reference>
<sequence>MERLRRPALLRSLHLGDTKVTHLPDGAVQLDPLAWFPGTTAETWAGYLDETGHFVASIGGLLVEHGDRALLIDAGFGPRSAPPGDIHGPIQGGTMLGNLGRPPSDVEAVAYTHLHEDHIGWVAHPGGEPAFAHAEHLLAAAEWAQRDLAGAAAAEALRPRVRTVTDGEEIFPGVRALFAAGHTAGHTAYVISGGGRRLIAFGDAIHSPVQIGHPEWRCAVDFDPAQAVEFRHRLVSELAEPDTIGFGIHLADVVFGRVDTSGGQASWIPVDD</sequence>
<dbReference type="EMBL" id="JACCFK010000002">
    <property type="protein sequence ID" value="NYI93257.1"/>
    <property type="molecule type" value="Genomic_DNA"/>
</dbReference>
<comment type="caution">
    <text evidence="6">The sequence shown here is derived from an EMBL/GenBank/DDBJ whole genome shotgun (WGS) entry which is preliminary data.</text>
</comment>
<dbReference type="AlphaFoldDB" id="A0A853BFA2"/>
<keyword evidence="2" id="KW-0479">Metal-binding</keyword>
<evidence type="ECO:0000313" key="7">
    <source>
        <dbReference type="Proteomes" id="UP000549616"/>
    </source>
</evidence>
<dbReference type="SUPFAM" id="SSF56281">
    <property type="entry name" value="Metallo-hydrolase/oxidoreductase"/>
    <property type="match status" value="1"/>
</dbReference>
<evidence type="ECO:0000256" key="3">
    <source>
        <dbReference type="ARBA" id="ARBA00022801"/>
    </source>
</evidence>
<keyword evidence="3 6" id="KW-0378">Hydrolase</keyword>
<dbReference type="InterPro" id="IPR001279">
    <property type="entry name" value="Metallo-B-lactamas"/>
</dbReference>